<dbReference type="Proteomes" id="UP000292957">
    <property type="component" value="Unassembled WGS sequence"/>
</dbReference>
<feature type="compositionally biased region" description="Polar residues" evidence="1">
    <location>
        <begin position="22"/>
        <end position="31"/>
    </location>
</feature>
<dbReference type="InterPro" id="IPR015943">
    <property type="entry name" value="WD40/YVTN_repeat-like_dom_sf"/>
</dbReference>
<dbReference type="AlphaFoldDB" id="A0A4Q9MFM9"/>
<dbReference type="SUPFAM" id="SSF50998">
    <property type="entry name" value="Quinoprotein alcohol dehydrogenase-like"/>
    <property type="match status" value="1"/>
</dbReference>
<proteinExistence type="predicted"/>
<sequence>MCAPDGRRERRSRIPRADLTPGFTQAEQAPTPTDVDVAITSFSDLSLNLHDFLIFDVTPDGYLQLERERAAGAAPIRLKAVLQMEHRVNVLPKCGRDPLVCIQHIFLETRRENPFEAELYTPGPSLADEDPVNALVVSADGRWFPSRASNSTVTAWDTKNHLVSWNWAADEPSVDGLAISLGGGYILSVVRDPSAEVWELEVTDVECRWIPSA</sequence>
<name>A0A4Q9MFM9_9APHY</name>
<reference evidence="2" key="1">
    <citation type="submission" date="2019-01" db="EMBL/GenBank/DDBJ databases">
        <title>Draft genome sequences of three monokaryotic isolates of the white-rot basidiomycete fungus Dichomitus squalens.</title>
        <authorList>
            <consortium name="DOE Joint Genome Institute"/>
            <person name="Lopez S.C."/>
            <person name="Andreopoulos B."/>
            <person name="Pangilinan J."/>
            <person name="Lipzen A."/>
            <person name="Riley R."/>
            <person name="Ahrendt S."/>
            <person name="Ng V."/>
            <person name="Barry K."/>
            <person name="Daum C."/>
            <person name="Grigoriev I.V."/>
            <person name="Hilden K.S."/>
            <person name="Makela M.R."/>
            <person name="de Vries R.P."/>
        </authorList>
    </citation>
    <scope>NUCLEOTIDE SEQUENCE [LARGE SCALE GENOMIC DNA]</scope>
    <source>
        <strain evidence="2">OM18370.1</strain>
    </source>
</reference>
<evidence type="ECO:0000313" key="2">
    <source>
        <dbReference type="EMBL" id="TBU24882.1"/>
    </source>
</evidence>
<feature type="region of interest" description="Disordered" evidence="1">
    <location>
        <begin position="1"/>
        <end position="31"/>
    </location>
</feature>
<dbReference type="Gene3D" id="2.130.10.10">
    <property type="entry name" value="YVTN repeat-like/Quinoprotein amine dehydrogenase"/>
    <property type="match status" value="1"/>
</dbReference>
<organism evidence="2">
    <name type="scientific">Dichomitus squalens</name>
    <dbReference type="NCBI Taxonomy" id="114155"/>
    <lineage>
        <taxon>Eukaryota</taxon>
        <taxon>Fungi</taxon>
        <taxon>Dikarya</taxon>
        <taxon>Basidiomycota</taxon>
        <taxon>Agaricomycotina</taxon>
        <taxon>Agaricomycetes</taxon>
        <taxon>Polyporales</taxon>
        <taxon>Polyporaceae</taxon>
        <taxon>Dichomitus</taxon>
    </lineage>
</organism>
<accession>A0A4Q9MFM9</accession>
<dbReference type="InterPro" id="IPR011047">
    <property type="entry name" value="Quinoprotein_ADH-like_sf"/>
</dbReference>
<evidence type="ECO:0000256" key="1">
    <source>
        <dbReference type="SAM" id="MobiDB-lite"/>
    </source>
</evidence>
<protein>
    <submittedName>
        <fullName evidence="2">Uncharacterized protein</fullName>
    </submittedName>
</protein>
<gene>
    <name evidence="2" type="ORF">BD311DRAFT_809648</name>
</gene>
<dbReference type="EMBL" id="ML143471">
    <property type="protein sequence ID" value="TBU24882.1"/>
    <property type="molecule type" value="Genomic_DNA"/>
</dbReference>